<comment type="caution">
    <text evidence="12">The sequence shown here is derived from an EMBL/GenBank/DDBJ whole genome shotgun (WGS) entry which is preliminary data.</text>
</comment>
<dbReference type="Gene3D" id="1.20.910.10">
    <property type="entry name" value="Heme oxygenase-like"/>
    <property type="match status" value="1"/>
</dbReference>
<dbReference type="GO" id="GO:0009228">
    <property type="term" value="P:thiamine biosynthetic process"/>
    <property type="evidence" value="ECO:0007669"/>
    <property type="project" value="UniProtKB-KW"/>
</dbReference>
<dbReference type="EMBL" id="JAQOTG010000008">
    <property type="protein sequence ID" value="MDE8564207.1"/>
    <property type="molecule type" value="Genomic_DNA"/>
</dbReference>
<dbReference type="FunFam" id="1.20.910.10:FF:000004">
    <property type="entry name" value="Aminopyrimidine aminohydrolase"/>
    <property type="match status" value="1"/>
</dbReference>
<evidence type="ECO:0000256" key="1">
    <source>
        <dbReference type="ARBA" id="ARBA00001881"/>
    </source>
</evidence>
<reference evidence="11 13" key="1">
    <citation type="submission" date="2023-01" db="EMBL/GenBank/DDBJ databases">
        <title>Genome-based reclassification of Anoxybacillus geothermalis as a later heterotypic synonym of Anoxybacillus rupiensis.</title>
        <authorList>
            <person name="Inan Bektas K."/>
            <person name="Canakci S."/>
            <person name="Belduz A.A."/>
            <person name="Guler H.H."/>
        </authorList>
    </citation>
    <scope>NUCLEOTIDE SEQUENCE [LARGE SCALE GENOMIC DNA]</scope>
    <source>
        <strain evidence="11 13">DSM 17127</strain>
    </source>
</reference>
<dbReference type="CDD" id="cd19364">
    <property type="entry name" value="TenA_C_BsTenA-like"/>
    <property type="match status" value="1"/>
</dbReference>
<accession>A0ABD5IW13</accession>
<dbReference type="PANTHER" id="PTHR43198">
    <property type="entry name" value="BIFUNCTIONAL TH2 PROTEIN"/>
    <property type="match status" value="1"/>
</dbReference>
<comment type="pathway">
    <text evidence="2 9">Cofactor biosynthesis; thiamine diphosphate biosynthesis.</text>
</comment>
<evidence type="ECO:0000313" key="12">
    <source>
        <dbReference type="EMBL" id="MED5052187.1"/>
    </source>
</evidence>
<evidence type="ECO:0000256" key="3">
    <source>
        <dbReference type="ARBA" id="ARBA00010264"/>
    </source>
</evidence>
<feature type="domain" description="Thiaminase-2/PQQC" evidence="10">
    <location>
        <begin position="9"/>
        <end position="214"/>
    </location>
</feature>
<comment type="catalytic activity">
    <reaction evidence="1 9">
        <text>4-amino-5-aminomethyl-2-methylpyrimidine + H2O = 4-amino-5-hydroxymethyl-2-methylpyrimidine + NH4(+)</text>
        <dbReference type="Rhea" id="RHEA:31799"/>
        <dbReference type="ChEBI" id="CHEBI:15377"/>
        <dbReference type="ChEBI" id="CHEBI:16892"/>
        <dbReference type="ChEBI" id="CHEBI:28938"/>
        <dbReference type="ChEBI" id="CHEBI:63416"/>
        <dbReference type="EC" id="3.5.99.2"/>
    </reaction>
</comment>
<evidence type="ECO:0000313" key="13">
    <source>
        <dbReference type="Proteomes" id="UP001213979"/>
    </source>
</evidence>
<comment type="function">
    <text evidence="9">Catalyzes an amino-pyrimidine hydrolysis reaction at the C5' of the pyrimidine moiety of thiamine compounds, a reaction that is part of a thiamine salvage pathway.</text>
</comment>
<dbReference type="NCBIfam" id="TIGR04306">
    <property type="entry name" value="salvage_TenA"/>
    <property type="match status" value="1"/>
</dbReference>
<evidence type="ECO:0000256" key="9">
    <source>
        <dbReference type="RuleBase" id="RU363093"/>
    </source>
</evidence>
<gene>
    <name evidence="12" type="primary">tenA</name>
    <name evidence="12" type="ORF">P9850_10015</name>
    <name evidence="11" type="ORF">PNH38_09925</name>
</gene>
<dbReference type="EC" id="3.5.99.2" evidence="5 9"/>
<comment type="subunit">
    <text evidence="4">Homotetramer.</text>
</comment>
<evidence type="ECO:0000313" key="14">
    <source>
        <dbReference type="Proteomes" id="UP001339962"/>
    </source>
</evidence>
<dbReference type="Pfam" id="PF03070">
    <property type="entry name" value="TENA_THI-4"/>
    <property type="match status" value="1"/>
</dbReference>
<proteinExistence type="inferred from homology"/>
<dbReference type="PANTHER" id="PTHR43198:SF2">
    <property type="entry name" value="SI:CH1073-67J19.1-RELATED"/>
    <property type="match status" value="1"/>
</dbReference>
<comment type="catalytic activity">
    <reaction evidence="8 9">
        <text>thiamine + H2O = 5-(2-hydroxyethyl)-4-methylthiazole + 4-amino-5-hydroxymethyl-2-methylpyrimidine + H(+)</text>
        <dbReference type="Rhea" id="RHEA:17509"/>
        <dbReference type="ChEBI" id="CHEBI:15377"/>
        <dbReference type="ChEBI" id="CHEBI:15378"/>
        <dbReference type="ChEBI" id="CHEBI:16892"/>
        <dbReference type="ChEBI" id="CHEBI:17957"/>
        <dbReference type="ChEBI" id="CHEBI:18385"/>
        <dbReference type="EC" id="3.5.99.2"/>
    </reaction>
</comment>
<comment type="similarity">
    <text evidence="3 9">Belongs to the TenA family.</text>
</comment>
<dbReference type="InterPro" id="IPR027574">
    <property type="entry name" value="Thiaminase_II"/>
</dbReference>
<keyword evidence="13" id="KW-1185">Reference proteome</keyword>
<evidence type="ECO:0000256" key="7">
    <source>
        <dbReference type="ARBA" id="ARBA00022977"/>
    </source>
</evidence>
<organism evidence="12 14">
    <name type="scientific">Anoxybacteroides rupiense</name>
    <dbReference type="NCBI Taxonomy" id="311460"/>
    <lineage>
        <taxon>Bacteria</taxon>
        <taxon>Bacillati</taxon>
        <taxon>Bacillota</taxon>
        <taxon>Bacilli</taxon>
        <taxon>Bacillales</taxon>
        <taxon>Anoxybacillaceae</taxon>
        <taxon>Anoxybacteroides</taxon>
    </lineage>
</organism>
<evidence type="ECO:0000256" key="6">
    <source>
        <dbReference type="ARBA" id="ARBA00013647"/>
    </source>
</evidence>
<dbReference type="GO" id="GO:0050334">
    <property type="term" value="F:thiaminase activity"/>
    <property type="evidence" value="ECO:0007669"/>
    <property type="project" value="UniProtKB-EC"/>
</dbReference>
<dbReference type="SUPFAM" id="SSF48613">
    <property type="entry name" value="Heme oxygenase-like"/>
    <property type="match status" value="1"/>
</dbReference>
<dbReference type="InterPro" id="IPR016084">
    <property type="entry name" value="Haem_Oase-like_multi-hlx"/>
</dbReference>
<keyword evidence="9" id="KW-0378">Hydrolase</keyword>
<evidence type="ECO:0000259" key="10">
    <source>
        <dbReference type="Pfam" id="PF03070"/>
    </source>
</evidence>
<dbReference type="Proteomes" id="UP001339962">
    <property type="component" value="Unassembled WGS sequence"/>
</dbReference>
<evidence type="ECO:0000256" key="2">
    <source>
        <dbReference type="ARBA" id="ARBA00004948"/>
    </source>
</evidence>
<evidence type="ECO:0000256" key="5">
    <source>
        <dbReference type="ARBA" id="ARBA00012684"/>
    </source>
</evidence>
<protein>
    <recommendedName>
        <fullName evidence="6 9">Aminopyrimidine aminohydrolase</fullName>
        <ecNumber evidence="5 9">3.5.99.2</ecNumber>
    </recommendedName>
</protein>
<name>A0ABD5IW13_9BACL</name>
<keyword evidence="7 9" id="KW-0784">Thiamine biosynthesis</keyword>
<dbReference type="EMBL" id="JARTLI010000017">
    <property type="protein sequence ID" value="MED5052187.1"/>
    <property type="molecule type" value="Genomic_DNA"/>
</dbReference>
<evidence type="ECO:0000256" key="8">
    <source>
        <dbReference type="ARBA" id="ARBA00048337"/>
    </source>
</evidence>
<dbReference type="Proteomes" id="UP001213979">
    <property type="component" value="Unassembled WGS sequence"/>
</dbReference>
<evidence type="ECO:0000313" key="11">
    <source>
        <dbReference type="EMBL" id="MDE8564207.1"/>
    </source>
</evidence>
<dbReference type="InterPro" id="IPR050967">
    <property type="entry name" value="Thiamine_Salvage_TenA"/>
</dbReference>
<sequence>MSFSQLLRQKVDAIWEASFHHPFVKELGEGALDLACFRYYVLQDSYYLSHFARVQALGAARAFDLATTARMAHHAQNTQQAELSLHEKFAKQLGITEEEKASFVPAPTAYAYTSHLYRAAYEGHLGDVIAAILPCYWLYYEIGERLKHCTPQEPIYQEWIAAYGSEWFRQLVEEQIQRLDTVAENVSEADRKRMEQHFIISSQYEYSFWEMAYRLETWPIQGKEKVKDADNQGIEIS</sequence>
<dbReference type="RefSeq" id="WP_080860465.1">
    <property type="nucleotide sequence ID" value="NZ_JACIDF010000004.1"/>
</dbReference>
<evidence type="ECO:0000256" key="4">
    <source>
        <dbReference type="ARBA" id="ARBA00011881"/>
    </source>
</evidence>
<dbReference type="InterPro" id="IPR004305">
    <property type="entry name" value="Thiaminase-2/PQQC"/>
</dbReference>
<reference evidence="12 14" key="2">
    <citation type="submission" date="2023-03" db="EMBL/GenBank/DDBJ databases">
        <title>Bacillus Genome Sequencing.</title>
        <authorList>
            <person name="Dunlap C."/>
        </authorList>
    </citation>
    <scope>NUCLEOTIDE SEQUENCE [LARGE SCALE GENOMIC DNA]</scope>
    <source>
        <strain evidence="12 14">NRS-38</strain>
    </source>
</reference>
<dbReference type="AlphaFoldDB" id="A0ABD5IW13"/>